<evidence type="ECO:0000256" key="1">
    <source>
        <dbReference type="ARBA" id="ARBA00022741"/>
    </source>
</evidence>
<accession>A0A4U3LL05</accession>
<dbReference type="GO" id="GO:0004016">
    <property type="term" value="F:adenylate cyclase activity"/>
    <property type="evidence" value="ECO:0007669"/>
    <property type="project" value="TreeGrafter"/>
</dbReference>
<dbReference type="Pfam" id="PF13191">
    <property type="entry name" value="AAA_16"/>
    <property type="match status" value="1"/>
</dbReference>
<dbReference type="PANTHER" id="PTHR16305:SF35">
    <property type="entry name" value="TRANSCRIPTIONAL ACTIVATOR DOMAIN"/>
    <property type="match status" value="1"/>
</dbReference>
<comment type="caution">
    <text evidence="5">The sequence shown here is derived from an EMBL/GenBank/DDBJ whole genome shotgun (WGS) entry which is preliminary data.</text>
</comment>
<dbReference type="AlphaFoldDB" id="A0A4U3LL05"/>
<feature type="region of interest" description="Disordered" evidence="3">
    <location>
        <begin position="841"/>
        <end position="863"/>
    </location>
</feature>
<dbReference type="InterPro" id="IPR000792">
    <property type="entry name" value="Tscrpt_reg_LuxR_C"/>
</dbReference>
<dbReference type="PROSITE" id="PS50043">
    <property type="entry name" value="HTH_LUXR_2"/>
    <property type="match status" value="1"/>
</dbReference>
<sequence length="922" mass="99584">MSTDNPRYGLRGRQDECLVLDRLVESVRSGQSQVLVVRGDPGAGKSALLAYIRHGAVGCRVAHAVGVEYEMELPYAGLHQLCAPMLPLRERLPEPQRLALETAFGLRAETPPDRFAVGLAVLGLLSEAAEEQPLICVVDDAQWLDEASALTIAFVARRLLAESVGLVFAVRRSSEMRELAGLPQVILSGLKDRDARGLLDAAWPGRLDDQVRDRVIAESRGNPLALLELPRGLSPAELAGGFELPNASPLTNQLERNFLRQVEALPEETRLFLLTAAAEPVGDVALLWRAAALLGLRIAAGVPAQEAGLIELGAYVRFRHPLVRSAVYRTAPTADRLRVHAALAEATDADLDADRRAWHHGHAAPGLDESVADELERSAGRARARGGIAAAAAFLQRAAELTPDPGRRGRRALAAAEAKVGSGALEGAQRLLAMAEGAPLDGLGRAQLAQLRAQIIFAVRRGVDAPPALLDAAEKLAPYDVVAARETYLDALGATVYVGRIYPEVGPREVAAAVRKAPPAQRADRPADLLLDGLATLYLDGYLAGIKPLRQAIEAFLQATGDDENDVLRWFWLPWLVAGDLWDDAKWHDLSTKAVRLCREAGALTALPLALGYRAFVHLNSGEFAAASTLLAEGDGITAATGGAAVRYPALMLEAWRGGDPDAVMATFDSELADVTERGEGRGISGKGYATAVLNNATGHYDAALAEARVACQYNDIGIYGLALIELIEAGTRTGAYDEATDALHRLTERTTAAGTDWALGVQAWSQAMLSDGETADARYQEAIARLEWTRVVVYLARARLSYGEWLRREGRRVDAREQLRAAYDIFSRIGAQAFSERARRELSASGETARKRGEEPHGVLTRQESQIARLARDGLSNPEIGAELYLSRHTVEWHLRKVYAKLEISSRNQLGHLPISRLESA</sequence>
<dbReference type="OrthoDB" id="3514764at2"/>
<dbReference type="RefSeq" id="WP_137257209.1">
    <property type="nucleotide sequence ID" value="NZ_JBHSPQ010000003.1"/>
</dbReference>
<dbReference type="SUPFAM" id="SSF46894">
    <property type="entry name" value="C-terminal effector domain of the bipartite response regulators"/>
    <property type="match status" value="1"/>
</dbReference>
<evidence type="ECO:0000313" key="6">
    <source>
        <dbReference type="Proteomes" id="UP000305836"/>
    </source>
</evidence>
<evidence type="ECO:0000256" key="3">
    <source>
        <dbReference type="SAM" id="MobiDB-lite"/>
    </source>
</evidence>
<dbReference type="SUPFAM" id="SSF52540">
    <property type="entry name" value="P-loop containing nucleoside triphosphate hydrolases"/>
    <property type="match status" value="1"/>
</dbReference>
<gene>
    <name evidence="5" type="ORF">FDA38_28505</name>
</gene>
<protein>
    <submittedName>
        <fullName evidence="5">LuxR family transcriptional regulator</fullName>
    </submittedName>
</protein>
<dbReference type="CDD" id="cd06170">
    <property type="entry name" value="LuxR_C_like"/>
    <property type="match status" value="1"/>
</dbReference>
<dbReference type="InterPro" id="IPR016032">
    <property type="entry name" value="Sig_transdc_resp-reg_C-effctor"/>
</dbReference>
<reference evidence="5 6" key="1">
    <citation type="submission" date="2019-04" db="EMBL/GenBank/DDBJ databases">
        <title>Kribbella sp. NEAU-THZ 27 nov., a novel actinomycete isolated from soil.</title>
        <authorList>
            <person name="Duan L."/>
        </authorList>
    </citation>
    <scope>NUCLEOTIDE SEQUENCE [LARGE SCALE GENOMIC DNA]</scope>
    <source>
        <strain evidence="6">NEAU-THZ27</strain>
    </source>
</reference>
<name>A0A4U3LL05_9ACTN</name>
<dbReference type="GO" id="GO:0005524">
    <property type="term" value="F:ATP binding"/>
    <property type="evidence" value="ECO:0007669"/>
    <property type="project" value="UniProtKB-KW"/>
</dbReference>
<dbReference type="InterPro" id="IPR027417">
    <property type="entry name" value="P-loop_NTPase"/>
</dbReference>
<feature type="compositionally biased region" description="Basic and acidic residues" evidence="3">
    <location>
        <begin position="841"/>
        <end position="858"/>
    </location>
</feature>
<evidence type="ECO:0000313" key="5">
    <source>
        <dbReference type="EMBL" id="TKK76341.1"/>
    </source>
</evidence>
<dbReference type="InterPro" id="IPR041664">
    <property type="entry name" value="AAA_16"/>
</dbReference>
<dbReference type="InterPro" id="IPR036388">
    <property type="entry name" value="WH-like_DNA-bd_sf"/>
</dbReference>
<organism evidence="5 6">
    <name type="scientific">Kribbella jiaozuonensis</name>
    <dbReference type="NCBI Taxonomy" id="2575441"/>
    <lineage>
        <taxon>Bacteria</taxon>
        <taxon>Bacillati</taxon>
        <taxon>Actinomycetota</taxon>
        <taxon>Actinomycetes</taxon>
        <taxon>Propionibacteriales</taxon>
        <taxon>Kribbellaceae</taxon>
        <taxon>Kribbella</taxon>
    </lineage>
</organism>
<proteinExistence type="predicted"/>
<dbReference type="GO" id="GO:0006355">
    <property type="term" value="P:regulation of DNA-templated transcription"/>
    <property type="evidence" value="ECO:0007669"/>
    <property type="project" value="InterPro"/>
</dbReference>
<dbReference type="EMBL" id="SZPZ01000004">
    <property type="protein sequence ID" value="TKK76341.1"/>
    <property type="molecule type" value="Genomic_DNA"/>
</dbReference>
<dbReference type="SMART" id="SM00421">
    <property type="entry name" value="HTH_LUXR"/>
    <property type="match status" value="1"/>
</dbReference>
<dbReference type="GO" id="GO:0005737">
    <property type="term" value="C:cytoplasm"/>
    <property type="evidence" value="ECO:0007669"/>
    <property type="project" value="TreeGrafter"/>
</dbReference>
<dbReference type="Pfam" id="PF00196">
    <property type="entry name" value="GerE"/>
    <property type="match status" value="1"/>
</dbReference>
<keyword evidence="1" id="KW-0547">Nucleotide-binding</keyword>
<evidence type="ECO:0000259" key="4">
    <source>
        <dbReference type="PROSITE" id="PS50043"/>
    </source>
</evidence>
<dbReference type="PRINTS" id="PR00038">
    <property type="entry name" value="HTHLUXR"/>
</dbReference>
<keyword evidence="2" id="KW-0067">ATP-binding</keyword>
<dbReference type="Gene3D" id="1.10.10.10">
    <property type="entry name" value="Winged helix-like DNA-binding domain superfamily/Winged helix DNA-binding domain"/>
    <property type="match status" value="1"/>
</dbReference>
<dbReference type="Proteomes" id="UP000305836">
    <property type="component" value="Unassembled WGS sequence"/>
</dbReference>
<feature type="domain" description="HTH luxR-type" evidence="4">
    <location>
        <begin position="854"/>
        <end position="919"/>
    </location>
</feature>
<evidence type="ECO:0000256" key="2">
    <source>
        <dbReference type="ARBA" id="ARBA00022840"/>
    </source>
</evidence>
<dbReference type="PANTHER" id="PTHR16305">
    <property type="entry name" value="TESTICULAR SOLUBLE ADENYLYL CYCLASE"/>
    <property type="match status" value="1"/>
</dbReference>
<dbReference type="GO" id="GO:0003677">
    <property type="term" value="F:DNA binding"/>
    <property type="evidence" value="ECO:0007669"/>
    <property type="project" value="InterPro"/>
</dbReference>
<keyword evidence="6" id="KW-1185">Reference proteome</keyword>